<evidence type="ECO:0000313" key="2">
    <source>
        <dbReference type="EMBL" id="MBC5675743.1"/>
    </source>
</evidence>
<proteinExistence type="predicted"/>
<evidence type="ECO:0000313" key="3">
    <source>
        <dbReference type="Proteomes" id="UP000654573"/>
    </source>
</evidence>
<accession>A0ABR7FKN6</accession>
<protein>
    <submittedName>
        <fullName evidence="2">DUF998 domain-containing protein</fullName>
    </submittedName>
</protein>
<dbReference type="InterPro" id="IPR009339">
    <property type="entry name" value="DUF998"/>
</dbReference>
<organism evidence="2 3">
    <name type="scientific">Blautia celeris</name>
    <dbReference type="NCBI Taxonomy" id="2763026"/>
    <lineage>
        <taxon>Bacteria</taxon>
        <taxon>Bacillati</taxon>
        <taxon>Bacillota</taxon>
        <taxon>Clostridia</taxon>
        <taxon>Lachnospirales</taxon>
        <taxon>Lachnospiraceae</taxon>
        <taxon>Blautia</taxon>
    </lineage>
</organism>
<comment type="caution">
    <text evidence="2">The sequence shown here is derived from an EMBL/GenBank/DDBJ whole genome shotgun (WGS) entry which is preliminary data.</text>
</comment>
<feature type="transmembrane region" description="Helical" evidence="1">
    <location>
        <begin position="156"/>
        <end position="177"/>
    </location>
</feature>
<gene>
    <name evidence="2" type="ORF">H8S76_26325</name>
</gene>
<keyword evidence="1" id="KW-0472">Membrane</keyword>
<dbReference type="Pfam" id="PF06197">
    <property type="entry name" value="DUF998"/>
    <property type="match status" value="1"/>
</dbReference>
<feature type="transmembrane region" description="Helical" evidence="1">
    <location>
        <begin position="129"/>
        <end position="150"/>
    </location>
</feature>
<reference evidence="2 3" key="1">
    <citation type="submission" date="2020-08" db="EMBL/GenBank/DDBJ databases">
        <title>Genome public.</title>
        <authorList>
            <person name="Liu C."/>
            <person name="Sun Q."/>
        </authorList>
    </citation>
    <scope>NUCLEOTIDE SEQUENCE [LARGE SCALE GENOMIC DNA]</scope>
    <source>
        <strain evidence="2 3">NSJ-34</strain>
    </source>
</reference>
<keyword evidence="1" id="KW-1133">Transmembrane helix</keyword>
<name>A0ABR7FKN6_9FIRM</name>
<feature type="transmembrane region" description="Helical" evidence="1">
    <location>
        <begin position="59"/>
        <end position="81"/>
    </location>
</feature>
<feature type="transmembrane region" description="Helical" evidence="1">
    <location>
        <begin position="198"/>
        <end position="216"/>
    </location>
</feature>
<dbReference type="RefSeq" id="WP_158587317.1">
    <property type="nucleotide sequence ID" value="NZ_JACOOU010000020.1"/>
</dbReference>
<dbReference type="EMBL" id="JACOOU010000020">
    <property type="protein sequence ID" value="MBC5675743.1"/>
    <property type="molecule type" value="Genomic_DNA"/>
</dbReference>
<sequence length="217" mass="24516">MARYMMENVMSSRLFNFLLLFTIVGEFFLPWVLGRYYKGYNSKTKVMSVLGSPQSPVRLIYNVWLIWLGTFLLFVALAYYFSSRAEFPILSILVLLSIGIFAVGAGVISGMFSVNETKDMATTASKIHGVGAAIGFMLLMFFPLLSGVMLFKQNDIVGGIVDISSFILSLIFFVCFVMGDKEQFQNSVLKYEGLWERLTLFFMYVPFVHKAINGLLN</sequence>
<feature type="transmembrane region" description="Helical" evidence="1">
    <location>
        <begin position="14"/>
        <end position="38"/>
    </location>
</feature>
<dbReference type="Proteomes" id="UP000654573">
    <property type="component" value="Unassembled WGS sequence"/>
</dbReference>
<keyword evidence="3" id="KW-1185">Reference proteome</keyword>
<keyword evidence="1" id="KW-0812">Transmembrane</keyword>
<feature type="transmembrane region" description="Helical" evidence="1">
    <location>
        <begin position="87"/>
        <end position="108"/>
    </location>
</feature>
<evidence type="ECO:0000256" key="1">
    <source>
        <dbReference type="SAM" id="Phobius"/>
    </source>
</evidence>